<proteinExistence type="predicted"/>
<reference evidence="1 2" key="1">
    <citation type="submission" date="2019-02" db="EMBL/GenBank/DDBJ databases">
        <title>Deep-cultivation of Planctomycetes and their phenomic and genomic characterization uncovers novel biology.</title>
        <authorList>
            <person name="Wiegand S."/>
            <person name="Jogler M."/>
            <person name="Boedeker C."/>
            <person name="Pinto D."/>
            <person name="Vollmers J."/>
            <person name="Rivas-Marin E."/>
            <person name="Kohn T."/>
            <person name="Peeters S.H."/>
            <person name="Heuer A."/>
            <person name="Rast P."/>
            <person name="Oberbeckmann S."/>
            <person name="Bunk B."/>
            <person name="Jeske O."/>
            <person name="Meyerdierks A."/>
            <person name="Storesund J.E."/>
            <person name="Kallscheuer N."/>
            <person name="Luecker S."/>
            <person name="Lage O.M."/>
            <person name="Pohl T."/>
            <person name="Merkel B.J."/>
            <person name="Hornburger P."/>
            <person name="Mueller R.-W."/>
            <person name="Bruemmer F."/>
            <person name="Labrenz M."/>
            <person name="Spormann A.M."/>
            <person name="Op den Camp H."/>
            <person name="Overmann J."/>
            <person name="Amann R."/>
            <person name="Jetten M.S.M."/>
            <person name="Mascher T."/>
            <person name="Medema M.H."/>
            <person name="Devos D.P."/>
            <person name="Kaster A.-K."/>
            <person name="Ovreas L."/>
            <person name="Rohde M."/>
            <person name="Galperin M.Y."/>
            <person name="Jogler C."/>
        </authorList>
    </citation>
    <scope>NUCLEOTIDE SEQUENCE [LARGE SCALE GENOMIC DNA]</scope>
    <source>
        <strain evidence="1 2">ETA_A1</strain>
    </source>
</reference>
<evidence type="ECO:0000313" key="2">
    <source>
        <dbReference type="Proteomes" id="UP000319576"/>
    </source>
</evidence>
<dbReference type="Proteomes" id="UP000319576">
    <property type="component" value="Chromosome"/>
</dbReference>
<organism evidence="1 2">
    <name type="scientific">Urbifossiella limnaea</name>
    <dbReference type="NCBI Taxonomy" id="2528023"/>
    <lineage>
        <taxon>Bacteria</taxon>
        <taxon>Pseudomonadati</taxon>
        <taxon>Planctomycetota</taxon>
        <taxon>Planctomycetia</taxon>
        <taxon>Gemmatales</taxon>
        <taxon>Gemmataceae</taxon>
        <taxon>Urbifossiella</taxon>
    </lineage>
</organism>
<name>A0A517XXW1_9BACT</name>
<evidence type="ECO:0000313" key="1">
    <source>
        <dbReference type="EMBL" id="QDU22348.1"/>
    </source>
</evidence>
<dbReference type="KEGG" id="uli:ETAA1_43260"/>
<dbReference type="RefSeq" id="WP_202920310.1">
    <property type="nucleotide sequence ID" value="NZ_CP036273.1"/>
</dbReference>
<sequence length="63" mass="7053">MHPLLEAGMTRQDQEVVELPLLLPKWQAVELEAAARQRGMTMGQLLRRVIREVLDDAGTGARS</sequence>
<dbReference type="EMBL" id="CP036273">
    <property type="protein sequence ID" value="QDU22348.1"/>
    <property type="molecule type" value="Genomic_DNA"/>
</dbReference>
<keyword evidence="2" id="KW-1185">Reference proteome</keyword>
<protein>
    <submittedName>
        <fullName evidence="1">Uncharacterized protein</fullName>
    </submittedName>
</protein>
<gene>
    <name evidence="1" type="ORF">ETAA1_43260</name>
</gene>
<accession>A0A517XXW1</accession>
<dbReference type="AlphaFoldDB" id="A0A517XXW1"/>